<protein>
    <recommendedName>
        <fullName evidence="1">Cyanovirin-N domain-containing protein</fullName>
    </recommendedName>
</protein>
<evidence type="ECO:0000313" key="3">
    <source>
        <dbReference type="Proteomes" id="UP001251528"/>
    </source>
</evidence>
<sequence length="400" mass="43200">MAFQSTSRGIHLAGSSLRAECQGLDMKWRSTSLNLNNVLGNSNGKFSLLDKDFSRSAENFHLDGTKLFACLRRLDGQCANATLDLNLCIVNNNGDLAFQKPSNSLLTSASSYSLEGTRLKALCLGHDGLFYVSEIDLGEHYGNNNGEFVKDDRNFHSSAREISIQSSPHSLLLKAELKGNHWWSGDFWKASEIDLAVNILVFNGRLVFEHHHKGLLDPDGPVTKFLEELPFVGFVVAGIHALSGDEQHAKRALAVCANSSIVCASIIVGAWIGGPIGASIGAGLATPLAILVEIQIAGIIKDPRLQAQFEEATIGRYLYETFRNMLTAGAAAYLGSFLNVQAEKLSAKTLGEVASQISGSTAGFSSEVTAYWALKKLANALSEGKLPAGWIETEKRVMKL</sequence>
<organism evidence="2 3">
    <name type="scientific">Conoideocrella luteorostrata</name>
    <dbReference type="NCBI Taxonomy" id="1105319"/>
    <lineage>
        <taxon>Eukaryota</taxon>
        <taxon>Fungi</taxon>
        <taxon>Dikarya</taxon>
        <taxon>Ascomycota</taxon>
        <taxon>Pezizomycotina</taxon>
        <taxon>Sordariomycetes</taxon>
        <taxon>Hypocreomycetidae</taxon>
        <taxon>Hypocreales</taxon>
        <taxon>Clavicipitaceae</taxon>
        <taxon>Conoideocrella</taxon>
    </lineage>
</organism>
<proteinExistence type="predicted"/>
<dbReference type="InterPro" id="IPR036673">
    <property type="entry name" value="Cyanovirin-N_sf"/>
</dbReference>
<feature type="domain" description="Cyanovirin-N" evidence="1">
    <location>
        <begin position="2"/>
        <end position="98"/>
    </location>
</feature>
<evidence type="ECO:0000259" key="1">
    <source>
        <dbReference type="SMART" id="SM01111"/>
    </source>
</evidence>
<evidence type="ECO:0000313" key="2">
    <source>
        <dbReference type="EMBL" id="KAK2590190.1"/>
    </source>
</evidence>
<keyword evidence="3" id="KW-1185">Reference proteome</keyword>
<accession>A0AAJ0FV59</accession>
<dbReference type="PANTHER" id="PTHR42076:SF1">
    <property type="entry name" value="CYANOVIRIN-N DOMAIN-CONTAINING PROTEIN"/>
    <property type="match status" value="1"/>
</dbReference>
<dbReference type="Proteomes" id="UP001251528">
    <property type="component" value="Unassembled WGS sequence"/>
</dbReference>
<feature type="domain" description="Cyanovirin-N" evidence="1">
    <location>
        <begin position="104"/>
        <end position="208"/>
    </location>
</feature>
<dbReference type="PANTHER" id="PTHR42076">
    <property type="entry name" value="CYANOVIRIN-N HOMOLOG"/>
    <property type="match status" value="1"/>
</dbReference>
<name>A0AAJ0FV59_9HYPO</name>
<dbReference type="SMART" id="SM01111">
    <property type="entry name" value="CVNH"/>
    <property type="match status" value="2"/>
</dbReference>
<reference evidence="2" key="1">
    <citation type="submission" date="2023-06" db="EMBL/GenBank/DDBJ databases">
        <title>Conoideocrella luteorostrata (Hypocreales: Clavicipitaceae), a potential biocontrol fungus for elongate hemlock scale in United States Christmas tree production areas.</title>
        <authorList>
            <person name="Barrett H."/>
            <person name="Lovett B."/>
            <person name="Macias A.M."/>
            <person name="Stajich J.E."/>
            <person name="Kasson M.T."/>
        </authorList>
    </citation>
    <scope>NUCLEOTIDE SEQUENCE</scope>
    <source>
        <strain evidence="2">ARSEF 14590</strain>
    </source>
</reference>
<dbReference type="SUPFAM" id="SSF51322">
    <property type="entry name" value="Cyanovirin-N"/>
    <property type="match status" value="2"/>
</dbReference>
<dbReference type="Gene3D" id="2.30.60.10">
    <property type="entry name" value="Cyanovirin-N"/>
    <property type="match status" value="2"/>
</dbReference>
<dbReference type="EMBL" id="JASWJB010000473">
    <property type="protein sequence ID" value="KAK2590190.1"/>
    <property type="molecule type" value="Genomic_DNA"/>
</dbReference>
<dbReference type="Pfam" id="PF08881">
    <property type="entry name" value="CVNH"/>
    <property type="match status" value="2"/>
</dbReference>
<gene>
    <name evidence="2" type="ORF">QQS21_012131</name>
</gene>
<comment type="caution">
    <text evidence="2">The sequence shown here is derived from an EMBL/GenBank/DDBJ whole genome shotgun (WGS) entry which is preliminary data.</text>
</comment>
<dbReference type="InterPro" id="IPR011058">
    <property type="entry name" value="Cyanovirin-N"/>
</dbReference>
<dbReference type="AlphaFoldDB" id="A0AAJ0FV59"/>